<dbReference type="Gene3D" id="3.30.70.2330">
    <property type="match status" value="1"/>
</dbReference>
<reference evidence="4" key="1">
    <citation type="submission" date="2019-08" db="EMBL/GenBank/DDBJ databases">
        <authorList>
            <person name="Kucharzyk K."/>
            <person name="Murdoch R.W."/>
            <person name="Higgins S."/>
            <person name="Loffler F."/>
        </authorList>
    </citation>
    <scope>NUCLEOTIDE SEQUENCE</scope>
</reference>
<name>A0A644W6G2_9ZZZZ</name>
<dbReference type="AlphaFoldDB" id="A0A644W6G2"/>
<evidence type="ECO:0000256" key="2">
    <source>
        <dbReference type="ARBA" id="ARBA00022801"/>
    </source>
</evidence>
<dbReference type="GO" id="GO:0008270">
    <property type="term" value="F:zinc ion binding"/>
    <property type="evidence" value="ECO:0007669"/>
    <property type="project" value="InterPro"/>
</dbReference>
<accession>A0A644W6G2</accession>
<organism evidence="4">
    <name type="scientific">bioreactor metagenome</name>
    <dbReference type="NCBI Taxonomy" id="1076179"/>
    <lineage>
        <taxon>unclassified sequences</taxon>
        <taxon>metagenomes</taxon>
        <taxon>ecological metagenomes</taxon>
    </lineage>
</organism>
<keyword evidence="1" id="KW-0479">Metal-binding</keyword>
<feature type="domain" description="HIRAN" evidence="3">
    <location>
        <begin position="38"/>
        <end position="138"/>
    </location>
</feature>
<dbReference type="GO" id="GO:0003676">
    <property type="term" value="F:nucleic acid binding"/>
    <property type="evidence" value="ECO:0007669"/>
    <property type="project" value="InterPro"/>
</dbReference>
<dbReference type="SMART" id="SM00910">
    <property type="entry name" value="HIRAN"/>
    <property type="match status" value="1"/>
</dbReference>
<evidence type="ECO:0000313" key="4">
    <source>
        <dbReference type="EMBL" id="MPL99096.1"/>
    </source>
</evidence>
<dbReference type="GO" id="GO:0016818">
    <property type="term" value="F:hydrolase activity, acting on acid anhydrides, in phosphorus-containing anhydrides"/>
    <property type="evidence" value="ECO:0007669"/>
    <property type="project" value="InterPro"/>
</dbReference>
<proteinExistence type="predicted"/>
<evidence type="ECO:0000256" key="1">
    <source>
        <dbReference type="ARBA" id="ARBA00022723"/>
    </source>
</evidence>
<comment type="caution">
    <text evidence="4">The sequence shown here is derived from an EMBL/GenBank/DDBJ whole genome shotgun (WGS) entry which is preliminary data.</text>
</comment>
<dbReference type="EMBL" id="VSSQ01000646">
    <property type="protein sequence ID" value="MPL99096.1"/>
    <property type="molecule type" value="Genomic_DNA"/>
</dbReference>
<sequence length="169" mass="19514">MDRGTFINIITSGTGSLLLSGLDLTTERLQYDLRKVKIYDNYVRGVNFRKADFLSIRLKVNDELQLERDTENNYDKFAIKVMKNDKFLGYIAAYENIVLAMLMDQGVRLEASVSKVNQVSDKDKYLDNVFTVQVFTKLLVPYNHVEKNDLRTKRADDAADIYRQGTIIE</sequence>
<evidence type="ECO:0000259" key="3">
    <source>
        <dbReference type="SMART" id="SM00910"/>
    </source>
</evidence>
<dbReference type="InterPro" id="IPR014905">
    <property type="entry name" value="HIRAN"/>
</dbReference>
<dbReference type="Pfam" id="PF08797">
    <property type="entry name" value="HIRAN"/>
    <property type="match status" value="1"/>
</dbReference>
<gene>
    <name evidence="4" type="ORF">SDC9_45311</name>
</gene>
<protein>
    <recommendedName>
        <fullName evidence="3">HIRAN domain-containing protein</fullName>
    </recommendedName>
</protein>
<keyword evidence="2" id="KW-0378">Hydrolase</keyword>